<dbReference type="AlphaFoldDB" id="A0A645I8G9"/>
<organism evidence="1">
    <name type="scientific">bioreactor metagenome</name>
    <dbReference type="NCBI Taxonomy" id="1076179"/>
    <lineage>
        <taxon>unclassified sequences</taxon>
        <taxon>metagenomes</taxon>
        <taxon>ecological metagenomes</taxon>
    </lineage>
</organism>
<reference evidence="1" key="1">
    <citation type="submission" date="2019-08" db="EMBL/GenBank/DDBJ databases">
        <authorList>
            <person name="Kucharzyk K."/>
            <person name="Murdoch R.W."/>
            <person name="Higgins S."/>
            <person name="Loffler F."/>
        </authorList>
    </citation>
    <scope>NUCLEOTIDE SEQUENCE</scope>
</reference>
<comment type="caution">
    <text evidence="1">The sequence shown here is derived from an EMBL/GenBank/DDBJ whole genome shotgun (WGS) entry which is preliminary data.</text>
</comment>
<accession>A0A645I8G9</accession>
<dbReference type="EMBL" id="VSSQ01103847">
    <property type="protein sequence ID" value="MPN44604.1"/>
    <property type="molecule type" value="Genomic_DNA"/>
</dbReference>
<gene>
    <name evidence="1" type="ORF">SDC9_192169</name>
</gene>
<proteinExistence type="predicted"/>
<sequence length="150" mass="17220">MSFGWKNLKLDLFWQGITGSDKLMTGAILEHGIWGGFTHKIWDDYWTPENTDAKYPRPTKYTMKNAQISDFSMLNGSYLRLKNIRLSYDIPKNITDKLKISGINVYLSATNLLTFSELNKYDIDPEMEGRGQESSFPQTSVTTFGLNINF</sequence>
<evidence type="ECO:0000313" key="1">
    <source>
        <dbReference type="EMBL" id="MPN44604.1"/>
    </source>
</evidence>
<protein>
    <submittedName>
        <fullName evidence="1">Uncharacterized protein</fullName>
    </submittedName>
</protein>
<name>A0A645I8G9_9ZZZZ</name>